<sequence length="348" mass="40464">MLQLQPLLPPNYFWPDGIPQCLRADPNPDIDYNDMEEMSKGWLQFVQEEWTKSESLEEEFQQRRRLMERWASADQTFRDSYQIRAPLPKNGVDYPPSLLIKSEHFPRKFVCLAPVDREQHATNYTRLVKLLILFYTSLHRGGNSHPMSFEPEPYPHIPVLFPDHPKYSPTLEALLPLYCLEYADFRFVSMTSTGTVFFPGLCEAVFTVIDQEALNTGQPAMLVFHMNGQIKDYSRLRPWHAGHIMSFHNVQGWPLEEMINLLDLSQPLVDIIDSAQQKREVDIRGYTRELLTEQLEVFAPGYLALERQGLEVQYDLANLLSGDIIHGYNYMIPSELYPPGDKRRKDGR</sequence>
<dbReference type="OrthoDB" id="5396831at2759"/>
<evidence type="ECO:0000313" key="1">
    <source>
        <dbReference type="EMBL" id="OJJ70045.1"/>
    </source>
</evidence>
<dbReference type="GeneID" id="93573621"/>
<dbReference type="Proteomes" id="UP000184499">
    <property type="component" value="Unassembled WGS sequence"/>
</dbReference>
<dbReference type="STRING" id="767769.A0A1L9UEG7"/>
<dbReference type="RefSeq" id="XP_067477294.1">
    <property type="nucleotide sequence ID" value="XM_067621133.1"/>
</dbReference>
<accession>A0A1L9UEG7</accession>
<evidence type="ECO:0000313" key="2">
    <source>
        <dbReference type="Proteomes" id="UP000184499"/>
    </source>
</evidence>
<dbReference type="AlphaFoldDB" id="A0A1L9UEG7"/>
<dbReference type="OMA" id="CLAPVDR"/>
<protein>
    <submittedName>
        <fullName evidence="1">Uncharacterized protein</fullName>
    </submittedName>
</protein>
<organism evidence="1 2">
    <name type="scientific">Aspergillus brasiliensis (strain CBS 101740 / IMI 381727 / IBT 21946)</name>
    <dbReference type="NCBI Taxonomy" id="767769"/>
    <lineage>
        <taxon>Eukaryota</taxon>
        <taxon>Fungi</taxon>
        <taxon>Dikarya</taxon>
        <taxon>Ascomycota</taxon>
        <taxon>Pezizomycotina</taxon>
        <taxon>Eurotiomycetes</taxon>
        <taxon>Eurotiomycetidae</taxon>
        <taxon>Eurotiales</taxon>
        <taxon>Aspergillaceae</taxon>
        <taxon>Aspergillus</taxon>
        <taxon>Aspergillus subgen. Circumdati</taxon>
    </lineage>
</organism>
<proteinExistence type="predicted"/>
<keyword evidence="2" id="KW-1185">Reference proteome</keyword>
<gene>
    <name evidence="1" type="ORF">ASPBRDRAFT_197752</name>
</gene>
<reference evidence="2" key="1">
    <citation type="journal article" date="2017" name="Genome Biol.">
        <title>Comparative genomics reveals high biological diversity and specific adaptations in the industrially and medically important fungal genus Aspergillus.</title>
        <authorList>
            <person name="de Vries R.P."/>
            <person name="Riley R."/>
            <person name="Wiebenga A."/>
            <person name="Aguilar-Osorio G."/>
            <person name="Amillis S."/>
            <person name="Uchima C.A."/>
            <person name="Anderluh G."/>
            <person name="Asadollahi M."/>
            <person name="Askin M."/>
            <person name="Barry K."/>
            <person name="Battaglia E."/>
            <person name="Bayram O."/>
            <person name="Benocci T."/>
            <person name="Braus-Stromeyer S.A."/>
            <person name="Caldana C."/>
            <person name="Canovas D."/>
            <person name="Cerqueira G.C."/>
            <person name="Chen F."/>
            <person name="Chen W."/>
            <person name="Choi C."/>
            <person name="Clum A."/>
            <person name="Dos Santos R.A."/>
            <person name="Damasio A.R."/>
            <person name="Diallinas G."/>
            <person name="Emri T."/>
            <person name="Fekete E."/>
            <person name="Flipphi M."/>
            <person name="Freyberg S."/>
            <person name="Gallo A."/>
            <person name="Gournas C."/>
            <person name="Habgood R."/>
            <person name="Hainaut M."/>
            <person name="Harispe M.L."/>
            <person name="Henrissat B."/>
            <person name="Hilden K.S."/>
            <person name="Hope R."/>
            <person name="Hossain A."/>
            <person name="Karabika E."/>
            <person name="Karaffa L."/>
            <person name="Karanyi Z."/>
            <person name="Krasevec N."/>
            <person name="Kuo A."/>
            <person name="Kusch H."/>
            <person name="LaButti K."/>
            <person name="Lagendijk E.L."/>
            <person name="Lapidus A."/>
            <person name="Levasseur A."/>
            <person name="Lindquist E."/>
            <person name="Lipzen A."/>
            <person name="Logrieco A.F."/>
            <person name="MacCabe A."/>
            <person name="Maekelae M.R."/>
            <person name="Malavazi I."/>
            <person name="Melin P."/>
            <person name="Meyer V."/>
            <person name="Mielnichuk N."/>
            <person name="Miskei M."/>
            <person name="Molnar A.P."/>
            <person name="Mule G."/>
            <person name="Ngan C.Y."/>
            <person name="Orejas M."/>
            <person name="Orosz E."/>
            <person name="Ouedraogo J.P."/>
            <person name="Overkamp K.M."/>
            <person name="Park H.-S."/>
            <person name="Perrone G."/>
            <person name="Piumi F."/>
            <person name="Punt P.J."/>
            <person name="Ram A.F."/>
            <person name="Ramon A."/>
            <person name="Rauscher S."/>
            <person name="Record E."/>
            <person name="Riano-Pachon D.M."/>
            <person name="Robert V."/>
            <person name="Roehrig J."/>
            <person name="Ruller R."/>
            <person name="Salamov A."/>
            <person name="Salih N.S."/>
            <person name="Samson R.A."/>
            <person name="Sandor E."/>
            <person name="Sanguinetti M."/>
            <person name="Schuetze T."/>
            <person name="Sepcic K."/>
            <person name="Shelest E."/>
            <person name="Sherlock G."/>
            <person name="Sophianopoulou V."/>
            <person name="Squina F.M."/>
            <person name="Sun H."/>
            <person name="Susca A."/>
            <person name="Todd R.B."/>
            <person name="Tsang A."/>
            <person name="Unkles S.E."/>
            <person name="van de Wiele N."/>
            <person name="van Rossen-Uffink D."/>
            <person name="Oliveira J.V."/>
            <person name="Vesth T.C."/>
            <person name="Visser J."/>
            <person name="Yu J.-H."/>
            <person name="Zhou M."/>
            <person name="Andersen M.R."/>
            <person name="Archer D.B."/>
            <person name="Baker S.E."/>
            <person name="Benoit I."/>
            <person name="Brakhage A.A."/>
            <person name="Braus G.H."/>
            <person name="Fischer R."/>
            <person name="Frisvad J.C."/>
            <person name="Goldman G.H."/>
            <person name="Houbraken J."/>
            <person name="Oakley B."/>
            <person name="Pocsi I."/>
            <person name="Scazzocchio C."/>
            <person name="Seiboth B."/>
            <person name="vanKuyk P.A."/>
            <person name="Wortman J."/>
            <person name="Dyer P.S."/>
            <person name="Grigoriev I.V."/>
        </authorList>
    </citation>
    <scope>NUCLEOTIDE SEQUENCE [LARGE SCALE GENOMIC DNA]</scope>
    <source>
        <strain evidence="2">CBS 101740 / IMI 381727 / IBT 21946</strain>
    </source>
</reference>
<name>A0A1L9UEG7_ASPBC</name>
<dbReference type="EMBL" id="KV878687">
    <property type="protein sequence ID" value="OJJ70045.1"/>
    <property type="molecule type" value="Genomic_DNA"/>
</dbReference>
<dbReference type="VEuPathDB" id="FungiDB:ASPBRDRAFT_197752"/>